<name>A0A377WN25_KLEPN</name>
<dbReference type="Gene3D" id="3.30.559.30">
    <property type="entry name" value="Nonribosomal peptide synthetase, condensation domain"/>
    <property type="match status" value="1"/>
</dbReference>
<organism evidence="2 3">
    <name type="scientific">Klebsiella pneumoniae</name>
    <dbReference type="NCBI Taxonomy" id="573"/>
    <lineage>
        <taxon>Bacteria</taxon>
        <taxon>Pseudomonadati</taxon>
        <taxon>Pseudomonadota</taxon>
        <taxon>Gammaproteobacteria</taxon>
        <taxon>Enterobacterales</taxon>
        <taxon>Enterobacteriaceae</taxon>
        <taxon>Klebsiella/Raoultella group</taxon>
        <taxon>Klebsiella</taxon>
        <taxon>Klebsiella pneumoniae complex</taxon>
    </lineage>
</organism>
<dbReference type="CDD" id="cd19531">
    <property type="entry name" value="LCL_NRPS-like"/>
    <property type="match status" value="1"/>
</dbReference>
<dbReference type="InterPro" id="IPR001242">
    <property type="entry name" value="Condensation_dom"/>
</dbReference>
<dbReference type="AlphaFoldDB" id="A0A377WN25"/>
<dbReference type="GO" id="GO:0003824">
    <property type="term" value="F:catalytic activity"/>
    <property type="evidence" value="ECO:0007669"/>
    <property type="project" value="InterPro"/>
</dbReference>
<dbReference type="EMBL" id="UGLC01000002">
    <property type="protein sequence ID" value="STT55387.1"/>
    <property type="molecule type" value="Genomic_DNA"/>
</dbReference>
<evidence type="ECO:0000313" key="2">
    <source>
        <dbReference type="EMBL" id="STT55387.1"/>
    </source>
</evidence>
<reference evidence="2 3" key="1">
    <citation type="submission" date="2018-06" db="EMBL/GenBank/DDBJ databases">
        <authorList>
            <consortium name="Pathogen Informatics"/>
            <person name="Doyle S."/>
        </authorList>
    </citation>
    <scope>NUCLEOTIDE SEQUENCE [LARGE SCALE GENOMIC DNA]</scope>
    <source>
        <strain evidence="2 3">NCTC8849</strain>
    </source>
</reference>
<accession>A0A377WN25</accession>
<dbReference type="InterPro" id="IPR023213">
    <property type="entry name" value="CAT-like_dom_sf"/>
</dbReference>
<dbReference type="Proteomes" id="UP000254799">
    <property type="component" value="Unassembled WGS sequence"/>
</dbReference>
<feature type="domain" description="Condensation" evidence="1">
    <location>
        <begin position="43"/>
        <end position="376"/>
    </location>
</feature>
<dbReference type="PANTHER" id="PTHR45398:SF1">
    <property type="entry name" value="ENZYME, PUTATIVE (JCVI)-RELATED"/>
    <property type="match status" value="1"/>
</dbReference>
<sequence length="396" mass="44711">MTIHHAALARMLPAEKKEKLLRQLAQSGVSPSRIPIIKADPAQAIPLSFNQERLWFLQKYDSTATNYNLYVVYRLHGVVDMPMLTEALRHVQARHAILRTRIIVRNDRPCQVIDDASSLVLDTVTLAAQAPTSALDAVIQQVINTRFDLARGPLWGVTQIIQPDQGCHLVFCAHHIIIDGISLRLLFDELQQQYARLHAGNETSLPPPPLQYADYAFWQREWFQDTLLANELAYWRARLQDAPLLSTFPSLHPRPAQPSTHGSRFSITLDETLSLALKHVARTQETTPFVLMLTAFQLVLMRYAQQQRLVIGMPVSGRIRPELQSSIGYYASTAVIYTDFNGVEVGREALQRVKASVKETQGRQQLPFENLVNMLDSLAAFPIRRCSRSSISTITT</sequence>
<dbReference type="SUPFAM" id="SSF52777">
    <property type="entry name" value="CoA-dependent acyltransferases"/>
    <property type="match status" value="2"/>
</dbReference>
<dbReference type="Pfam" id="PF00668">
    <property type="entry name" value="Condensation"/>
    <property type="match status" value="1"/>
</dbReference>
<evidence type="ECO:0000313" key="3">
    <source>
        <dbReference type="Proteomes" id="UP000254799"/>
    </source>
</evidence>
<gene>
    <name evidence="2" type="primary">lgrD_1</name>
    <name evidence="2" type="ORF">NCTC8849_03996</name>
</gene>
<evidence type="ECO:0000259" key="1">
    <source>
        <dbReference type="Pfam" id="PF00668"/>
    </source>
</evidence>
<dbReference type="PANTHER" id="PTHR45398">
    <property type="match status" value="1"/>
</dbReference>
<protein>
    <submittedName>
        <fullName evidence="2">Iron aquisition yersiniabactin synthesis enzyme (Irp2)</fullName>
    </submittedName>
</protein>
<dbReference type="Gene3D" id="3.30.559.10">
    <property type="entry name" value="Chloramphenicol acetyltransferase-like domain"/>
    <property type="match status" value="1"/>
</dbReference>
<proteinExistence type="predicted"/>